<evidence type="ECO:0008006" key="4">
    <source>
        <dbReference type="Google" id="ProtNLM"/>
    </source>
</evidence>
<organism evidence="2 3">
    <name type="scientific">Aquimarina addita</name>
    <dbReference type="NCBI Taxonomy" id="870485"/>
    <lineage>
        <taxon>Bacteria</taxon>
        <taxon>Pseudomonadati</taxon>
        <taxon>Bacteroidota</taxon>
        <taxon>Flavobacteriia</taxon>
        <taxon>Flavobacteriales</taxon>
        <taxon>Flavobacteriaceae</taxon>
        <taxon>Aquimarina</taxon>
    </lineage>
</organism>
<protein>
    <recommendedName>
        <fullName evidence="4">VanZ-like domain-containing protein</fullName>
    </recommendedName>
</protein>
<feature type="transmembrane region" description="Helical" evidence="1">
    <location>
        <begin position="104"/>
        <end position="122"/>
    </location>
</feature>
<evidence type="ECO:0000313" key="3">
    <source>
        <dbReference type="Proteomes" id="UP001500459"/>
    </source>
</evidence>
<keyword evidence="1" id="KW-1133">Transmembrane helix</keyword>
<comment type="caution">
    <text evidence="2">The sequence shown here is derived from an EMBL/GenBank/DDBJ whole genome shotgun (WGS) entry which is preliminary data.</text>
</comment>
<keyword evidence="1" id="KW-0472">Membrane</keyword>
<feature type="transmembrane region" description="Helical" evidence="1">
    <location>
        <begin position="74"/>
        <end position="92"/>
    </location>
</feature>
<proteinExistence type="predicted"/>
<gene>
    <name evidence="2" type="ORF">GCM10022393_13340</name>
</gene>
<evidence type="ECO:0000313" key="2">
    <source>
        <dbReference type="EMBL" id="GAA4114069.1"/>
    </source>
</evidence>
<evidence type="ECO:0000256" key="1">
    <source>
        <dbReference type="SAM" id="Phobius"/>
    </source>
</evidence>
<keyword evidence="1" id="KW-0812">Transmembrane</keyword>
<dbReference type="Proteomes" id="UP001500459">
    <property type="component" value="Unassembled WGS sequence"/>
</dbReference>
<feature type="transmembrane region" description="Helical" evidence="1">
    <location>
        <begin position="134"/>
        <end position="154"/>
    </location>
</feature>
<keyword evidence="3" id="KW-1185">Reference proteome</keyword>
<name>A0ABP7XEY3_9FLAO</name>
<accession>A0ABP7XEY3</accession>
<dbReference type="EMBL" id="BAABCW010000004">
    <property type="protein sequence ID" value="GAA4114069.1"/>
    <property type="molecule type" value="Genomic_DNA"/>
</dbReference>
<sequence length="155" mass="18412">MIGLFIYLFFRTEKTVINELVINIISLENYLNIKKWILAHIVLNNHIIYSLPEGLWVFCISVTSKNLFIRVRDLTIQCIYIPLVFAIGLELFQLVHITKGRFDIWDILFSLLFWLVANYLLKYSSEKQHIIKPFNQRSMICILSYAIVYLAHVWE</sequence>
<reference evidence="3" key="1">
    <citation type="journal article" date="2019" name="Int. J. Syst. Evol. Microbiol.">
        <title>The Global Catalogue of Microorganisms (GCM) 10K type strain sequencing project: providing services to taxonomists for standard genome sequencing and annotation.</title>
        <authorList>
            <consortium name="The Broad Institute Genomics Platform"/>
            <consortium name="The Broad Institute Genome Sequencing Center for Infectious Disease"/>
            <person name="Wu L."/>
            <person name="Ma J."/>
        </authorList>
    </citation>
    <scope>NUCLEOTIDE SEQUENCE [LARGE SCALE GENOMIC DNA]</scope>
    <source>
        <strain evidence="3">JCM 17106</strain>
    </source>
</reference>